<organism evidence="1 2">
    <name type="scientific">Mycobacterium tuberculosis</name>
    <dbReference type="NCBI Taxonomy" id="1773"/>
    <lineage>
        <taxon>Bacteria</taxon>
        <taxon>Bacillati</taxon>
        <taxon>Actinomycetota</taxon>
        <taxon>Actinomycetes</taxon>
        <taxon>Mycobacteriales</taxon>
        <taxon>Mycobacteriaceae</taxon>
        <taxon>Mycobacterium</taxon>
        <taxon>Mycobacterium tuberculosis complex</taxon>
    </lineage>
</organism>
<dbReference type="EMBL" id="CGCX01001474">
    <property type="protein sequence ID" value="CFR95428.1"/>
    <property type="molecule type" value="Genomic_DNA"/>
</dbReference>
<proteinExistence type="predicted"/>
<name>A0A654U519_MYCTX</name>
<evidence type="ECO:0000313" key="2">
    <source>
        <dbReference type="Proteomes" id="UP000046680"/>
    </source>
</evidence>
<sequence>MASPRMTPPPTYSTGLRAAAISLAASRTCRLCGLVLGL</sequence>
<accession>A0A654U519</accession>
<dbReference type="Proteomes" id="UP000046680">
    <property type="component" value="Unassembled WGS sequence"/>
</dbReference>
<protein>
    <submittedName>
        <fullName evidence="1">Uncharacterized protein</fullName>
    </submittedName>
</protein>
<reference evidence="1 2" key="1">
    <citation type="submission" date="2015-03" db="EMBL/GenBank/DDBJ databases">
        <authorList>
            <consortium name="Pathogen Informatics"/>
        </authorList>
    </citation>
    <scope>NUCLEOTIDE SEQUENCE [LARGE SCALE GENOMIC DNA]</scope>
    <source>
        <strain evidence="1 2">C09601061</strain>
    </source>
</reference>
<evidence type="ECO:0000313" key="1">
    <source>
        <dbReference type="EMBL" id="CFR95428.1"/>
    </source>
</evidence>
<gene>
    <name evidence="1" type="ORF">ERS007657_03218</name>
</gene>
<dbReference type="AlphaFoldDB" id="A0A654U519"/>